<feature type="DNA-binding region" description="H-T-H motif" evidence="2">
    <location>
        <begin position="28"/>
        <end position="47"/>
    </location>
</feature>
<dbReference type="EMBL" id="CP078073">
    <property type="protein sequence ID" value="QXL86725.1"/>
    <property type="molecule type" value="Genomic_DNA"/>
</dbReference>
<dbReference type="InterPro" id="IPR050109">
    <property type="entry name" value="HTH-type_TetR-like_transc_reg"/>
</dbReference>
<dbReference type="GO" id="GO:0003700">
    <property type="term" value="F:DNA-binding transcription factor activity"/>
    <property type="evidence" value="ECO:0007669"/>
    <property type="project" value="TreeGrafter"/>
</dbReference>
<dbReference type="SUPFAM" id="SSF46689">
    <property type="entry name" value="Homeodomain-like"/>
    <property type="match status" value="1"/>
</dbReference>
<dbReference type="AlphaFoldDB" id="A0A975TT14"/>
<dbReference type="PANTHER" id="PTHR30055:SF226">
    <property type="entry name" value="HTH-TYPE TRANSCRIPTIONAL REGULATOR PKSA"/>
    <property type="match status" value="1"/>
</dbReference>
<evidence type="ECO:0000259" key="3">
    <source>
        <dbReference type="PROSITE" id="PS50977"/>
    </source>
</evidence>
<dbReference type="RefSeq" id="WP_257893663.1">
    <property type="nucleotide sequence ID" value="NZ_JAIMBW010000001.1"/>
</dbReference>
<dbReference type="InterPro" id="IPR001647">
    <property type="entry name" value="HTH_TetR"/>
</dbReference>
<evidence type="ECO:0000313" key="5">
    <source>
        <dbReference type="EMBL" id="QXL86725.1"/>
    </source>
</evidence>
<evidence type="ECO:0000256" key="2">
    <source>
        <dbReference type="PROSITE-ProRule" id="PRU00335"/>
    </source>
</evidence>
<organism evidence="5">
    <name type="scientific">Gymnodinialimonas phycosphaerae</name>
    <dbReference type="NCBI Taxonomy" id="2841589"/>
    <lineage>
        <taxon>Bacteria</taxon>
        <taxon>Pseudomonadati</taxon>
        <taxon>Pseudomonadota</taxon>
        <taxon>Alphaproteobacteria</taxon>
        <taxon>Rhodobacterales</taxon>
        <taxon>Paracoccaceae</taxon>
        <taxon>Gymnodinialimonas</taxon>
    </lineage>
</organism>
<evidence type="ECO:0000313" key="6">
    <source>
        <dbReference type="Proteomes" id="UP000693972"/>
    </source>
</evidence>
<protein>
    <submittedName>
        <fullName evidence="5">TetR/AcrR family transcriptional regulator</fullName>
    </submittedName>
</protein>
<sequence length="189" mass="20875">MAPQSEKERQIAAAALRVFSRYGLKRATMNDIAEEAGVVRQTLYNVFANKDEVINGTLLLYTDTLRQKTQDAWKEAEDLPTKLDLLFEHYILASWDAVRATPDAADLESGGHAAVQRAMCLAGEELEAMICQLFTPDTDAIERNGHTLPDFASFVNAALMGLKYGVDDRATLVRHLATLKAMILLTTTS</sequence>
<dbReference type="EMBL" id="JAIMBW010000001">
    <property type="protein sequence ID" value="MBY4894039.1"/>
    <property type="molecule type" value="Genomic_DNA"/>
</dbReference>
<dbReference type="GO" id="GO:0000976">
    <property type="term" value="F:transcription cis-regulatory region binding"/>
    <property type="evidence" value="ECO:0007669"/>
    <property type="project" value="TreeGrafter"/>
</dbReference>
<dbReference type="PANTHER" id="PTHR30055">
    <property type="entry name" value="HTH-TYPE TRANSCRIPTIONAL REGULATOR RUTR"/>
    <property type="match status" value="1"/>
</dbReference>
<dbReference type="InterPro" id="IPR009057">
    <property type="entry name" value="Homeodomain-like_sf"/>
</dbReference>
<dbReference type="Proteomes" id="UP000693972">
    <property type="component" value="Unassembled WGS sequence"/>
</dbReference>
<accession>A0A975TT14</accession>
<gene>
    <name evidence="4" type="ORF">KUL25_14870</name>
    <name evidence="5" type="ORF">KUL25_14875</name>
</gene>
<dbReference type="Pfam" id="PF00440">
    <property type="entry name" value="TetR_N"/>
    <property type="match status" value="1"/>
</dbReference>
<dbReference type="Gene3D" id="1.10.357.10">
    <property type="entry name" value="Tetracycline Repressor, domain 2"/>
    <property type="match status" value="1"/>
</dbReference>
<keyword evidence="6" id="KW-1185">Reference proteome</keyword>
<proteinExistence type="predicted"/>
<evidence type="ECO:0000313" key="4">
    <source>
        <dbReference type="EMBL" id="MBY4894039.1"/>
    </source>
</evidence>
<name>A0A975TT14_9RHOB</name>
<dbReference type="PROSITE" id="PS50977">
    <property type="entry name" value="HTH_TETR_2"/>
    <property type="match status" value="1"/>
</dbReference>
<dbReference type="PRINTS" id="PR00455">
    <property type="entry name" value="HTHTETR"/>
</dbReference>
<evidence type="ECO:0000256" key="1">
    <source>
        <dbReference type="ARBA" id="ARBA00023125"/>
    </source>
</evidence>
<keyword evidence="1 2" id="KW-0238">DNA-binding</keyword>
<feature type="domain" description="HTH tetR-type" evidence="3">
    <location>
        <begin position="5"/>
        <end position="65"/>
    </location>
</feature>
<reference evidence="5 6" key="1">
    <citation type="submission" date="2021-07" db="EMBL/GenBank/DDBJ databases">
        <title>Karlodiniumbacter phycospheric gen. nov., sp. nov., a phycosphere bacterium isolated from karlodinium veneficum.</title>
        <authorList>
            <person name="Peng Y."/>
            <person name="Jiang L."/>
            <person name="Lee J."/>
        </authorList>
    </citation>
    <scope>NUCLEOTIDE SEQUENCE</scope>
    <source>
        <strain evidence="5 6">N5</strain>
    </source>
</reference>